<proteinExistence type="predicted"/>
<organism evidence="2 3">
    <name type="scientific">Actinomadura geliboluensis</name>
    <dbReference type="NCBI Taxonomy" id="882440"/>
    <lineage>
        <taxon>Bacteria</taxon>
        <taxon>Bacillati</taxon>
        <taxon>Actinomycetota</taxon>
        <taxon>Actinomycetes</taxon>
        <taxon>Streptosporangiales</taxon>
        <taxon>Thermomonosporaceae</taxon>
        <taxon>Actinomadura</taxon>
    </lineage>
</organism>
<feature type="transmembrane region" description="Helical" evidence="1">
    <location>
        <begin position="144"/>
        <end position="163"/>
    </location>
</feature>
<dbReference type="OrthoDB" id="3623011at2"/>
<name>A0A5S4GYU7_9ACTN</name>
<evidence type="ECO:0000256" key="1">
    <source>
        <dbReference type="SAM" id="Phobius"/>
    </source>
</evidence>
<feature type="transmembrane region" description="Helical" evidence="1">
    <location>
        <begin position="199"/>
        <end position="220"/>
    </location>
</feature>
<dbReference type="AlphaFoldDB" id="A0A5S4GYU7"/>
<gene>
    <name evidence="2" type="ORF">ETD96_17295</name>
</gene>
<feature type="transmembrane region" description="Helical" evidence="1">
    <location>
        <begin position="170"/>
        <end position="193"/>
    </location>
</feature>
<dbReference type="RefSeq" id="WP_138637492.1">
    <property type="nucleotide sequence ID" value="NZ_JASWDG010000004.1"/>
</dbReference>
<keyword evidence="1" id="KW-1133">Transmembrane helix</keyword>
<keyword evidence="1" id="KW-0812">Transmembrane</keyword>
<reference evidence="2 3" key="1">
    <citation type="submission" date="2019-05" db="EMBL/GenBank/DDBJ databases">
        <title>Draft genome sequence of Actinomadura geliboluensis A8036.</title>
        <authorList>
            <person name="Saricaoglu S."/>
            <person name="Isik K."/>
        </authorList>
    </citation>
    <scope>NUCLEOTIDE SEQUENCE [LARGE SCALE GENOMIC DNA]</scope>
    <source>
        <strain evidence="2 3">A8036</strain>
    </source>
</reference>
<keyword evidence="3" id="KW-1185">Reference proteome</keyword>
<comment type="caution">
    <text evidence="2">The sequence shown here is derived from an EMBL/GenBank/DDBJ whole genome shotgun (WGS) entry which is preliminary data.</text>
</comment>
<evidence type="ECO:0000313" key="2">
    <source>
        <dbReference type="EMBL" id="TMR37979.1"/>
    </source>
</evidence>
<sequence>MRQVRTNVPTWAFVSYDLLFRFRARSYAGLAFGLGDRARGVGDLLMPLARRVWADHGRAVTRVAHALLSSESVAPAIADFPCALQVANRTPLNASLSKDGVLLRRKSPPEQYTLGSVCGGHGADALPTGLPLRLAGGMIDTVGVLQWIIQAVGTIAGIVLYRLYVRDHGWAGWILIALYVLLLFGLVVATLGSLLAGEYWFFLPLLGVTGLWAFVVWKALAGFRK</sequence>
<dbReference type="Proteomes" id="UP000305238">
    <property type="component" value="Unassembled WGS sequence"/>
</dbReference>
<keyword evidence="1" id="KW-0472">Membrane</keyword>
<evidence type="ECO:0000313" key="3">
    <source>
        <dbReference type="Proteomes" id="UP000305238"/>
    </source>
</evidence>
<accession>A0A5S4GYU7</accession>
<protein>
    <submittedName>
        <fullName evidence="2">Uncharacterized protein</fullName>
    </submittedName>
</protein>
<dbReference type="EMBL" id="VCKZ01000113">
    <property type="protein sequence ID" value="TMR37979.1"/>
    <property type="molecule type" value="Genomic_DNA"/>
</dbReference>